<dbReference type="PANTHER" id="PTHR47618">
    <property type="entry name" value="BIFUNCTIONAL OLIGORIBONUCLEASE AND PAP PHOSPHATASE NRNA"/>
    <property type="match status" value="1"/>
</dbReference>
<dbReference type="SMART" id="SM00267">
    <property type="entry name" value="GGDEF"/>
    <property type="match status" value="1"/>
</dbReference>
<dbReference type="NCBIfam" id="NF011110">
    <property type="entry name" value="PRK14538.1"/>
    <property type="match status" value="1"/>
</dbReference>
<dbReference type="SUPFAM" id="SSF55658">
    <property type="entry name" value="L9 N-domain-like"/>
    <property type="match status" value="1"/>
</dbReference>
<keyword evidence="4 12" id="KW-0812">Transmembrane</keyword>
<name>U4KS89_ALTPJ</name>
<evidence type="ECO:0000256" key="11">
    <source>
        <dbReference type="HAMAP-Rule" id="MF_00503"/>
    </source>
</evidence>
<evidence type="ECO:0000256" key="9">
    <source>
        <dbReference type="ARBA" id="ARBA00023136"/>
    </source>
</evidence>
<protein>
    <recommendedName>
        <fullName evidence="11">Large ribosomal subunit protein bL9</fullName>
    </recommendedName>
</protein>
<keyword evidence="7 11" id="KW-0689">Ribosomal protein</keyword>
<dbReference type="Gene3D" id="3.40.5.10">
    <property type="entry name" value="Ribosomal protein L9, N-terminal domain"/>
    <property type="match status" value="1"/>
</dbReference>
<accession>U4KS89</accession>
<dbReference type="Pfam" id="PF24898">
    <property type="entry name" value="GGDEF_GdpP"/>
    <property type="match status" value="1"/>
</dbReference>
<dbReference type="InterPro" id="IPR051319">
    <property type="entry name" value="Oligoribo/pAp-PDE_c-di-AMP_PDE"/>
</dbReference>
<comment type="function">
    <text evidence="11">Binds to the 23S rRNA.</text>
</comment>
<dbReference type="EMBL" id="FO681347">
    <property type="protein sequence ID" value="CCV64831.1"/>
    <property type="molecule type" value="Genomic_DNA"/>
</dbReference>
<keyword evidence="15" id="KW-1185">Reference proteome</keyword>
<dbReference type="HAMAP" id="MF_00503">
    <property type="entry name" value="Ribosomal_bL9"/>
    <property type="match status" value="1"/>
</dbReference>
<evidence type="ECO:0000256" key="3">
    <source>
        <dbReference type="ARBA" id="ARBA00022475"/>
    </source>
</evidence>
<dbReference type="GO" id="GO:1990904">
    <property type="term" value="C:ribonucleoprotein complex"/>
    <property type="evidence" value="ECO:0007669"/>
    <property type="project" value="UniProtKB-KW"/>
</dbReference>
<reference evidence="14 15" key="1">
    <citation type="journal article" date="2013" name="J. Mol. Microbiol. Biotechnol.">
        <title>Analysis of the Complete Genomes of Acholeplasma brassicae , A. palmae and A. laidlawii and Their Comparison to the Obligate Parasites from ' Candidatus Phytoplasma'.</title>
        <authorList>
            <person name="Kube M."/>
            <person name="Siewert C."/>
            <person name="Migdoll A.M."/>
            <person name="Duduk B."/>
            <person name="Holz S."/>
            <person name="Rabus R."/>
            <person name="Seemuller E."/>
            <person name="Mitrovic J."/>
            <person name="Muller I."/>
            <person name="Buttner C."/>
            <person name="Reinhardt R."/>
        </authorList>
    </citation>
    <scope>NUCLEOTIDE SEQUENCE [LARGE SCALE GENOMIC DNA]</scope>
    <source>
        <strain evidence="14 15">J233</strain>
    </source>
</reference>
<dbReference type="Gene3D" id="3.10.430.100">
    <property type="entry name" value="Ribosomal protein L9, C-terminal domain"/>
    <property type="match status" value="1"/>
</dbReference>
<dbReference type="InterPro" id="IPR049553">
    <property type="entry name" value="GdpP-like_PAS"/>
</dbReference>
<dbReference type="SUPFAM" id="SSF64182">
    <property type="entry name" value="DHH phosphoesterases"/>
    <property type="match status" value="1"/>
</dbReference>
<dbReference type="HOGENOM" id="CLU_018278_0_0_14"/>
<dbReference type="Gene3D" id="3.90.1640.10">
    <property type="entry name" value="inorganic pyrophosphatase (n-terminal core)"/>
    <property type="match status" value="1"/>
</dbReference>
<dbReference type="InterPro" id="IPR020594">
    <property type="entry name" value="Ribosomal_bL9_bac/chp"/>
</dbReference>
<keyword evidence="5 11" id="KW-0699">rRNA-binding</keyword>
<dbReference type="Pfam" id="PF21370">
    <property type="entry name" value="PAS_GdpP"/>
    <property type="match status" value="1"/>
</dbReference>
<dbReference type="PANTHER" id="PTHR47618:SF2">
    <property type="entry name" value="CYCLIC-DI-AMP PHOSPHODIESTERASE GDPP"/>
    <property type="match status" value="1"/>
</dbReference>
<keyword evidence="6 11" id="KW-0694">RNA-binding</keyword>
<dbReference type="InterPro" id="IPR020070">
    <property type="entry name" value="Ribosomal_bL9_N"/>
</dbReference>
<dbReference type="InterPro" id="IPR001667">
    <property type="entry name" value="DDH_dom"/>
</dbReference>
<dbReference type="GO" id="GO:0005840">
    <property type="term" value="C:ribosome"/>
    <property type="evidence" value="ECO:0007669"/>
    <property type="project" value="UniProtKB-KW"/>
</dbReference>
<evidence type="ECO:0000313" key="15">
    <source>
        <dbReference type="Proteomes" id="UP000032740"/>
    </source>
</evidence>
<dbReference type="SUPFAM" id="SSF55653">
    <property type="entry name" value="Ribosomal protein L9 C-domain"/>
    <property type="match status" value="1"/>
</dbReference>
<dbReference type="InterPro" id="IPR009027">
    <property type="entry name" value="Ribosomal_bL9/RNase_H1_N"/>
</dbReference>
<dbReference type="InterPro" id="IPR000160">
    <property type="entry name" value="GGDEF_dom"/>
</dbReference>
<dbReference type="GO" id="GO:0003735">
    <property type="term" value="F:structural constituent of ribosome"/>
    <property type="evidence" value="ECO:0007669"/>
    <property type="project" value="InterPro"/>
</dbReference>
<evidence type="ECO:0000256" key="8">
    <source>
        <dbReference type="ARBA" id="ARBA00022989"/>
    </source>
</evidence>
<evidence type="ECO:0000256" key="10">
    <source>
        <dbReference type="ARBA" id="ARBA00023274"/>
    </source>
</evidence>
<dbReference type="GO" id="GO:0019843">
    <property type="term" value="F:rRNA binding"/>
    <property type="evidence" value="ECO:0007669"/>
    <property type="project" value="UniProtKB-UniRule"/>
</dbReference>
<dbReference type="Gene3D" id="3.30.450.20">
    <property type="entry name" value="PAS domain"/>
    <property type="match status" value="1"/>
</dbReference>
<proteinExistence type="inferred from homology"/>
<keyword evidence="10 11" id="KW-0687">Ribonucleoprotein</keyword>
<dbReference type="InterPro" id="IPR036791">
    <property type="entry name" value="Ribosomal_bL9_C_sf"/>
</dbReference>
<evidence type="ECO:0000256" key="6">
    <source>
        <dbReference type="ARBA" id="ARBA00022884"/>
    </source>
</evidence>
<keyword evidence="3" id="KW-1003">Cell membrane</keyword>
<dbReference type="Pfam" id="PF01368">
    <property type="entry name" value="DHH"/>
    <property type="match status" value="1"/>
</dbReference>
<dbReference type="InterPro" id="IPR003156">
    <property type="entry name" value="DHHA1_dom"/>
</dbReference>
<evidence type="ECO:0000256" key="2">
    <source>
        <dbReference type="ARBA" id="ARBA00010605"/>
    </source>
</evidence>
<organism evidence="14 15">
    <name type="scientific">Alteracholeplasma palmae (strain ATCC 49389 / J233)</name>
    <name type="common">Acholeplasma palmae</name>
    <dbReference type="NCBI Taxonomy" id="1318466"/>
    <lineage>
        <taxon>Bacteria</taxon>
        <taxon>Bacillati</taxon>
        <taxon>Mycoplasmatota</taxon>
        <taxon>Mollicutes</taxon>
        <taxon>Acholeplasmatales</taxon>
        <taxon>Acholeplasmataceae</taxon>
        <taxon>Acholeplasma</taxon>
    </lineage>
</organism>
<dbReference type="InterPro" id="IPR036935">
    <property type="entry name" value="Ribosomal_bL9_N_sf"/>
</dbReference>
<evidence type="ECO:0000256" key="4">
    <source>
        <dbReference type="ARBA" id="ARBA00022692"/>
    </source>
</evidence>
<evidence type="ECO:0000256" key="12">
    <source>
        <dbReference type="SAM" id="Phobius"/>
    </source>
</evidence>
<comment type="subcellular location">
    <subcellularLocation>
        <location evidence="1">Cell membrane</location>
        <topology evidence="1">Multi-pass membrane protein</topology>
    </subcellularLocation>
</comment>
<dbReference type="STRING" id="1318466.BN85412540"/>
<comment type="similarity">
    <text evidence="2 11">Belongs to the bacterial ribosomal protein bL9 family.</text>
</comment>
<evidence type="ECO:0000256" key="1">
    <source>
        <dbReference type="ARBA" id="ARBA00004651"/>
    </source>
</evidence>
<dbReference type="AlphaFoldDB" id="U4KS89"/>
<evidence type="ECO:0000313" key="14">
    <source>
        <dbReference type="EMBL" id="CCV64831.1"/>
    </source>
</evidence>
<evidence type="ECO:0000259" key="13">
    <source>
        <dbReference type="PROSITE" id="PS50887"/>
    </source>
</evidence>
<dbReference type="Pfam" id="PF02272">
    <property type="entry name" value="DHHA1"/>
    <property type="match status" value="1"/>
</dbReference>
<sequence>MKKFIPSLTVLILLVGLCVGAYFDLKYDYLEEAYRASLFGVILITSIILFIMINRMINHKNKEKIKNLEARLDIWSKISYHVNQVGEEVFNELPVGIILIDDRIEEIQWINPYASIILDGPELNEKIQNVNTELYELIKSKNSKAIVKIKDSKYECIYKKQFNVLYLFDVTEQEKIKEVYQKNLPAVALITFDNLEESVVGLDISEQSQIKSEYLGALSDWVESYSGYLKQLVDDRLLLLITRENLDKMMETKFDILETIRKISMGYQLKVTISMGIASWDISYEEIASYAQNAIELAQKRGGDQVVVNIENEKIHYFGAKTDASTKNSKVSARVNAQTIQELIKSSNTIFIMGHNQTDLDAFGSMLAMFKMAVSLDGESKLNKYLIVDEEKLDQTVHPVYLELLEKEPDLKKNIKTTEETTKMIKKDSLLVILDTQSKEIVNSPEILELTEKIVVIDHHRTSEKAIESMFSYVETSASSTIELLIELVNFFQDEVDITPFESSIMYAGLLVDTNTFTYRTSARTFEVASKLKELGADAIEVKSWLRHDILRTLEINKMTSQMEVFMDKFAIVSSDQIYDDRSFLAQVSESLLNIKGIDAAFTITKLDDITVGISARSYNQVNVQILMEQLGGGGHLNSAATQIKNVDIKTVTEQLKQLIRLEYEEGEIVRVILLEDVKGKGKKDEIIEVANGYGQFLVNGKKAVIANDVSLDALKKAQELAKQKELDYLELMQKIKSEIEGKKVTVGIQIGPDGRLYGTVTTKQIADEFEKEHGVTIDKKKIELSSEINSVGIYSATVSLTKDIKAQFEINVVGAN</sequence>
<dbReference type="Proteomes" id="UP000032740">
    <property type="component" value="Chromosome"/>
</dbReference>
<dbReference type="Pfam" id="PF03948">
    <property type="entry name" value="Ribosomal_L9_C"/>
    <property type="match status" value="1"/>
</dbReference>
<dbReference type="NCBIfam" id="TIGR00158">
    <property type="entry name" value="L9"/>
    <property type="match status" value="1"/>
</dbReference>
<dbReference type="InterPro" id="IPR020069">
    <property type="entry name" value="Ribosomal_bL9_C"/>
</dbReference>
<dbReference type="Pfam" id="PF01281">
    <property type="entry name" value="Ribosomal_L9_N"/>
    <property type="match status" value="1"/>
</dbReference>
<dbReference type="GO" id="GO:0005886">
    <property type="term" value="C:plasma membrane"/>
    <property type="evidence" value="ECO:0007669"/>
    <property type="project" value="UniProtKB-SubCell"/>
</dbReference>
<dbReference type="PROSITE" id="PS50887">
    <property type="entry name" value="GGDEF"/>
    <property type="match status" value="1"/>
</dbReference>
<dbReference type="InterPro" id="IPR038763">
    <property type="entry name" value="DHH_sf"/>
</dbReference>
<evidence type="ECO:0000256" key="5">
    <source>
        <dbReference type="ARBA" id="ARBA00022730"/>
    </source>
</evidence>
<evidence type="ECO:0000256" key="7">
    <source>
        <dbReference type="ARBA" id="ARBA00022980"/>
    </source>
</evidence>
<dbReference type="RefSeq" id="WP_030003714.1">
    <property type="nucleotide sequence ID" value="NC_022538.1"/>
</dbReference>
<feature type="transmembrane region" description="Helical" evidence="12">
    <location>
        <begin position="36"/>
        <end position="57"/>
    </location>
</feature>
<dbReference type="KEGG" id="apal:BN85412540"/>
<dbReference type="GO" id="GO:0006412">
    <property type="term" value="P:translation"/>
    <property type="evidence" value="ECO:0007669"/>
    <property type="project" value="UniProtKB-UniRule"/>
</dbReference>
<gene>
    <name evidence="11 14" type="primary">rplI</name>
    <name evidence="14" type="ORF">BN85412540</name>
</gene>
<feature type="domain" description="GGDEF" evidence="13">
    <location>
        <begin position="183"/>
        <end position="311"/>
    </location>
</feature>
<dbReference type="Gene3D" id="3.10.310.30">
    <property type="match status" value="1"/>
</dbReference>
<keyword evidence="9 12" id="KW-0472">Membrane</keyword>
<keyword evidence="8 12" id="KW-1133">Transmembrane helix</keyword>